<evidence type="ECO:0000313" key="2">
    <source>
        <dbReference type="EMBL" id="AIZ73965.1"/>
    </source>
</evidence>
<dbReference type="GO" id="GO:0046789">
    <property type="term" value="F:host cell surface receptor binding"/>
    <property type="evidence" value="ECO:0007669"/>
    <property type="project" value="InterPro"/>
</dbReference>
<dbReference type="EMBL" id="KP220834">
    <property type="protein sequence ID" value="AIZ73965.1"/>
    <property type="molecule type" value="Genomic_DNA"/>
</dbReference>
<dbReference type="SUPFAM" id="SSF140924">
    <property type="entry name" value="Duffy binding domain-like"/>
    <property type="match status" value="1"/>
</dbReference>
<feature type="domain" description="Duffy-antigen binding" evidence="1">
    <location>
        <begin position="1"/>
        <end position="119"/>
    </location>
</feature>
<dbReference type="GO" id="GO:0016020">
    <property type="term" value="C:membrane"/>
    <property type="evidence" value="ECO:0007669"/>
    <property type="project" value="InterPro"/>
</dbReference>
<dbReference type="InterPro" id="IPR008602">
    <property type="entry name" value="Duffy-antigen-binding"/>
</dbReference>
<feature type="non-terminal residue" evidence="2">
    <location>
        <position position="170"/>
    </location>
</feature>
<proteinExistence type="predicted"/>
<dbReference type="AlphaFoldDB" id="A0A0A7M4X5"/>
<feature type="non-terminal residue" evidence="2">
    <location>
        <position position="1"/>
    </location>
</feature>
<accession>A0A0A7M4X5</accession>
<sequence length="170" mass="19386">ACAPFRRLHLCNKNMVKMDTNNYNSGNAKHDLLLEVCLAAKHEGQSISDYYPKYQAQYPGSGSGFTLCTMLARSFADIGDIVRGKDLYIGNKGEKKKEERLKTMFENIKGNNNSTLKGLSIKTCNYEETLSDANHKCRCQKNDGKSESDQVPTYFAYVPQFLRWFEEWAE</sequence>
<gene>
    <name evidence="2" type="primary">var-358</name>
</gene>
<dbReference type="Pfam" id="PF05424">
    <property type="entry name" value="Duffy_binding"/>
    <property type="match status" value="1"/>
</dbReference>
<evidence type="ECO:0000259" key="1">
    <source>
        <dbReference type="Pfam" id="PF05424"/>
    </source>
</evidence>
<dbReference type="Gene3D" id="1.20.1310.20">
    <property type="entry name" value="Duffy-antigen binding domain"/>
    <property type="match status" value="1"/>
</dbReference>
<organism evidence="2">
    <name type="scientific">Plasmodium falciparum</name>
    <name type="common">malaria parasite P. falciparum</name>
    <dbReference type="NCBI Taxonomy" id="5833"/>
    <lineage>
        <taxon>Eukaryota</taxon>
        <taxon>Sar</taxon>
        <taxon>Alveolata</taxon>
        <taxon>Apicomplexa</taxon>
        <taxon>Aconoidasida</taxon>
        <taxon>Haemosporida</taxon>
        <taxon>Plasmodiidae</taxon>
        <taxon>Plasmodium</taxon>
        <taxon>Plasmodium (Laverania)</taxon>
    </lineage>
</organism>
<protein>
    <submittedName>
        <fullName evidence="2">Var-358 protein</fullName>
    </submittedName>
</protein>
<reference evidence="2" key="1">
    <citation type="journal article" date="2015" name="Mol. Ecol.">
        <title>Phylogeography of var gene repertoires reveals fine-scale geospatial clustering of Plasmodium falciparum populations in a highly endemic area.</title>
        <authorList>
            <person name="Tessema S.K."/>
            <person name="Monk S.L."/>
            <person name="Schultz M.B."/>
            <person name="Tavul L."/>
            <person name="Reeder J.C."/>
            <person name="Siba P.M."/>
            <person name="Mueller I."/>
            <person name="Barry A.E."/>
        </authorList>
    </citation>
    <scope>NUCLEOTIDE SEQUENCE</scope>
    <source>
        <strain evidence="2">MUG16</strain>
    </source>
</reference>
<dbReference type="InterPro" id="IPR042202">
    <property type="entry name" value="Duffy-ag-bd_sf"/>
</dbReference>
<name>A0A0A7M4X5_PLAFA</name>